<accession>A0ABV5G6D7</accession>
<feature type="region of interest" description="Disordered" evidence="1">
    <location>
        <begin position="41"/>
        <end position="62"/>
    </location>
</feature>
<proteinExistence type="predicted"/>
<evidence type="ECO:0000313" key="2">
    <source>
        <dbReference type="EMBL" id="MFB9074510.1"/>
    </source>
</evidence>
<reference evidence="2 3" key="1">
    <citation type="submission" date="2024-09" db="EMBL/GenBank/DDBJ databases">
        <authorList>
            <person name="Sun Q."/>
            <person name="Mori K."/>
        </authorList>
    </citation>
    <scope>NUCLEOTIDE SEQUENCE [LARGE SCALE GENOMIC DNA]</scope>
    <source>
        <strain evidence="2 3">CCM 7609</strain>
    </source>
</reference>
<keyword evidence="3" id="KW-1185">Reference proteome</keyword>
<name>A0ABV5G6D7_9MICC</name>
<comment type="caution">
    <text evidence="2">The sequence shown here is derived from an EMBL/GenBank/DDBJ whole genome shotgun (WGS) entry which is preliminary data.</text>
</comment>
<protein>
    <submittedName>
        <fullName evidence="2">Uncharacterized protein</fullName>
    </submittedName>
</protein>
<evidence type="ECO:0000313" key="3">
    <source>
        <dbReference type="Proteomes" id="UP001589575"/>
    </source>
</evidence>
<sequence>MLWSTMALWLQVTGPSTRPRSARRPEIWAGTWGWCCAATSPASRRRSRECREESAASRSSLR</sequence>
<evidence type="ECO:0000256" key="1">
    <source>
        <dbReference type="SAM" id="MobiDB-lite"/>
    </source>
</evidence>
<organism evidence="2 3">
    <name type="scientific">Citricoccus parietis</name>
    <dbReference type="NCBI Taxonomy" id="592307"/>
    <lineage>
        <taxon>Bacteria</taxon>
        <taxon>Bacillati</taxon>
        <taxon>Actinomycetota</taxon>
        <taxon>Actinomycetes</taxon>
        <taxon>Micrococcales</taxon>
        <taxon>Micrococcaceae</taxon>
        <taxon>Citricoccus</taxon>
    </lineage>
</organism>
<dbReference type="Proteomes" id="UP001589575">
    <property type="component" value="Unassembled WGS sequence"/>
</dbReference>
<gene>
    <name evidence="2" type="ORF">ACFFX0_26275</name>
</gene>
<dbReference type="EMBL" id="JBHMFI010000002">
    <property type="protein sequence ID" value="MFB9074510.1"/>
    <property type="molecule type" value="Genomic_DNA"/>
</dbReference>